<dbReference type="Proteomes" id="UP000231252">
    <property type="component" value="Unassembled WGS sequence"/>
</dbReference>
<organism evidence="1 2">
    <name type="scientific">candidate division WWE3 bacterium CG08_land_8_20_14_0_20_41_10</name>
    <dbReference type="NCBI Taxonomy" id="1975085"/>
    <lineage>
        <taxon>Bacteria</taxon>
        <taxon>Katanobacteria</taxon>
    </lineage>
</organism>
<evidence type="ECO:0000313" key="1">
    <source>
        <dbReference type="EMBL" id="PIS22301.1"/>
    </source>
</evidence>
<gene>
    <name evidence="1" type="ORF">COT50_02675</name>
</gene>
<dbReference type="EMBL" id="PEYU01000060">
    <property type="protein sequence ID" value="PIS22301.1"/>
    <property type="molecule type" value="Genomic_DNA"/>
</dbReference>
<accession>A0A2H0XBR9</accession>
<comment type="caution">
    <text evidence="1">The sequence shown here is derived from an EMBL/GenBank/DDBJ whole genome shotgun (WGS) entry which is preliminary data.</text>
</comment>
<evidence type="ECO:0000313" key="2">
    <source>
        <dbReference type="Proteomes" id="UP000231252"/>
    </source>
</evidence>
<proteinExistence type="predicted"/>
<dbReference type="AlphaFoldDB" id="A0A2H0XBR9"/>
<sequence>MILSHCEPVQNLHELLVRQDYKILWDSFCYKATHWTNMQLDSTFVQPGYIGRCNSTKQTKFSNCLLKVSKQSN</sequence>
<reference evidence="2" key="1">
    <citation type="submission" date="2017-09" db="EMBL/GenBank/DDBJ databases">
        <title>Depth-based differentiation of microbial function through sediment-hosted aquifers and enrichment of novel symbionts in the deep terrestrial subsurface.</title>
        <authorList>
            <person name="Probst A.J."/>
            <person name="Ladd B."/>
            <person name="Jarett J.K."/>
            <person name="Geller-Mcgrath D.E."/>
            <person name="Sieber C.M.K."/>
            <person name="Emerson J.B."/>
            <person name="Anantharaman K."/>
            <person name="Thomas B.C."/>
            <person name="Malmstrom R."/>
            <person name="Stieglmeier M."/>
            <person name="Klingl A."/>
            <person name="Woyke T."/>
            <person name="Ryan C.M."/>
            <person name="Banfield J.F."/>
        </authorList>
    </citation>
    <scope>NUCLEOTIDE SEQUENCE [LARGE SCALE GENOMIC DNA]</scope>
</reference>
<name>A0A2H0XBR9_UNCKA</name>
<protein>
    <submittedName>
        <fullName evidence="1">Uncharacterized protein</fullName>
    </submittedName>
</protein>